<evidence type="ECO:0000256" key="6">
    <source>
        <dbReference type="SAM" id="SignalP"/>
    </source>
</evidence>
<dbReference type="InterPro" id="IPR006059">
    <property type="entry name" value="SBP"/>
</dbReference>
<dbReference type="Gene3D" id="3.40.190.10">
    <property type="entry name" value="Periplasmic binding protein-like II"/>
    <property type="match status" value="2"/>
</dbReference>
<dbReference type="AlphaFoldDB" id="A0A8J4H6D8"/>
<dbReference type="SUPFAM" id="SSF53850">
    <property type="entry name" value="Periplasmic binding protein-like II"/>
    <property type="match status" value="1"/>
</dbReference>
<feature type="signal peptide" evidence="6">
    <location>
        <begin position="1"/>
        <end position="20"/>
    </location>
</feature>
<keyword evidence="8" id="KW-1185">Reference proteome</keyword>
<reference evidence="7" key="1">
    <citation type="submission" date="2021-04" db="EMBL/GenBank/DDBJ databases">
        <title>Draft genome sequence of Xylanibacillus composti strain K13.</title>
        <authorList>
            <person name="Uke A."/>
            <person name="Chhe C."/>
            <person name="Baramee S."/>
            <person name="Kosugi A."/>
        </authorList>
    </citation>
    <scope>NUCLEOTIDE SEQUENCE</scope>
    <source>
        <strain evidence="7">K13</strain>
    </source>
</reference>
<evidence type="ECO:0000256" key="4">
    <source>
        <dbReference type="ARBA" id="ARBA00023139"/>
    </source>
</evidence>
<evidence type="ECO:0000313" key="7">
    <source>
        <dbReference type="EMBL" id="GIQ70540.1"/>
    </source>
</evidence>
<keyword evidence="5" id="KW-0449">Lipoprotein</keyword>
<dbReference type="PROSITE" id="PS51257">
    <property type="entry name" value="PROKAR_LIPOPROTEIN"/>
    <property type="match status" value="1"/>
</dbReference>
<organism evidence="7 8">
    <name type="scientific">Xylanibacillus composti</name>
    <dbReference type="NCBI Taxonomy" id="1572762"/>
    <lineage>
        <taxon>Bacteria</taxon>
        <taxon>Bacillati</taxon>
        <taxon>Bacillota</taxon>
        <taxon>Bacilli</taxon>
        <taxon>Bacillales</taxon>
        <taxon>Paenibacillaceae</taxon>
        <taxon>Xylanibacillus</taxon>
    </lineage>
</organism>
<evidence type="ECO:0000256" key="3">
    <source>
        <dbReference type="ARBA" id="ARBA00023136"/>
    </source>
</evidence>
<evidence type="ECO:0000256" key="2">
    <source>
        <dbReference type="ARBA" id="ARBA00022729"/>
    </source>
</evidence>
<evidence type="ECO:0000256" key="5">
    <source>
        <dbReference type="ARBA" id="ARBA00023288"/>
    </source>
</evidence>
<protein>
    <submittedName>
        <fullName evidence="7">Putative ABC transporter peptide-binding protein YtcQ</fullName>
    </submittedName>
</protein>
<name>A0A8J4H6D8_9BACL</name>
<gene>
    <name evidence="7" type="primary">ytcQ_2</name>
    <name evidence="7" type="ORF">XYCOK13_33640</name>
</gene>
<dbReference type="PANTHER" id="PTHR43649">
    <property type="entry name" value="ARABINOSE-BINDING PROTEIN-RELATED"/>
    <property type="match status" value="1"/>
</dbReference>
<sequence>MYRRPLIALICILLVWSAAACSRADVPDPRAGGTADRATISIMANLFTREPPSDMLLSLIEEETETDLDITWVPIEAYVDKLNSSFSTRTLPQVVYLKNQSTFQHIKELIYEEHFWEIGPYLHEYEHLGKLKPGILANTEVNGKIYALYLGRPLARQGVIYRQDWADRLGLDAPGNVDELYEMLRQFTEEDPDGNGLADTIGLSDRNDLVYGAFKTVASYFGTPNYWGMQDGRLLPEFMFPAYRETMDYFRMLVQNGYMNADFPLTSKDNQWDLFVQGKAGVYIGSLEDVQRLQQELARHDTNALLDVQNLIAGPDGGYGIWSIPGYGNVLLFPKESVRSEEELRRILTFYDATMTPKIANLMFWGIENRHYTVENGKAKEIEDHDLIDQEVRNYRGLLIGEPETNGRYEASRTVPAAVKAEALIHENEQFLIHDPTNPLYSPTDVEKGTLLQEIITNATYEYILGEIDAAGFDAAIQAWLEQGGEQVMQEYNRAYRMHKYK</sequence>
<keyword evidence="1" id="KW-1003">Cell membrane</keyword>
<evidence type="ECO:0000256" key="1">
    <source>
        <dbReference type="ARBA" id="ARBA00022475"/>
    </source>
</evidence>
<dbReference type="InterPro" id="IPR050490">
    <property type="entry name" value="Bact_solute-bd_prot1"/>
</dbReference>
<dbReference type="RefSeq" id="WP_213413360.1">
    <property type="nucleotide sequence ID" value="NZ_BOVK01000051.1"/>
</dbReference>
<keyword evidence="3" id="KW-0472">Membrane</keyword>
<dbReference type="Proteomes" id="UP000677918">
    <property type="component" value="Unassembled WGS sequence"/>
</dbReference>
<keyword evidence="4" id="KW-0564">Palmitate</keyword>
<dbReference type="PANTHER" id="PTHR43649:SF33">
    <property type="entry name" value="POLYGALACTURONAN_RHAMNOGALACTURONAN-BINDING PROTEIN YTCQ"/>
    <property type="match status" value="1"/>
</dbReference>
<keyword evidence="2 6" id="KW-0732">Signal</keyword>
<accession>A0A8J4H6D8</accession>
<dbReference type="Pfam" id="PF01547">
    <property type="entry name" value="SBP_bac_1"/>
    <property type="match status" value="1"/>
</dbReference>
<comment type="caution">
    <text evidence="7">The sequence shown here is derived from an EMBL/GenBank/DDBJ whole genome shotgun (WGS) entry which is preliminary data.</text>
</comment>
<feature type="chain" id="PRO_5039589646" evidence="6">
    <location>
        <begin position="21"/>
        <end position="502"/>
    </location>
</feature>
<evidence type="ECO:0000313" key="8">
    <source>
        <dbReference type="Proteomes" id="UP000677918"/>
    </source>
</evidence>
<proteinExistence type="predicted"/>
<dbReference type="CDD" id="cd13580">
    <property type="entry name" value="PBP2_AlgQ_like_1"/>
    <property type="match status" value="1"/>
</dbReference>
<dbReference type="EMBL" id="BOVK01000051">
    <property type="protein sequence ID" value="GIQ70540.1"/>
    <property type="molecule type" value="Genomic_DNA"/>
</dbReference>